<evidence type="ECO:0000256" key="1">
    <source>
        <dbReference type="SAM" id="Coils"/>
    </source>
</evidence>
<gene>
    <name evidence="4" type="ORF">FHR97_002815</name>
</gene>
<keyword evidence="3" id="KW-1133">Transmembrane helix</keyword>
<accession>A0A7W5EVT4</accession>
<evidence type="ECO:0000256" key="3">
    <source>
        <dbReference type="SAM" id="Phobius"/>
    </source>
</evidence>
<protein>
    <submittedName>
        <fullName evidence="4">ABC-type transporter Mla subunit MlaD</fullName>
    </submittedName>
</protein>
<keyword evidence="3" id="KW-0472">Membrane</keyword>
<dbReference type="EMBL" id="JACHXR010000008">
    <property type="protein sequence ID" value="MBB3231952.1"/>
    <property type="molecule type" value="Genomic_DNA"/>
</dbReference>
<comment type="caution">
    <text evidence="4">The sequence shown here is derived from an EMBL/GenBank/DDBJ whole genome shotgun (WGS) entry which is preliminary data.</text>
</comment>
<feature type="transmembrane region" description="Helical" evidence="3">
    <location>
        <begin position="79"/>
        <end position="96"/>
    </location>
</feature>
<keyword evidence="5" id="KW-1185">Reference proteome</keyword>
<feature type="transmembrane region" description="Helical" evidence="3">
    <location>
        <begin position="21"/>
        <end position="39"/>
    </location>
</feature>
<name>A0A7W5EVT4_9GAMM</name>
<evidence type="ECO:0000256" key="2">
    <source>
        <dbReference type="SAM" id="MobiDB-lite"/>
    </source>
</evidence>
<feature type="transmembrane region" description="Helical" evidence="3">
    <location>
        <begin position="45"/>
        <end position="63"/>
    </location>
</feature>
<dbReference type="AlphaFoldDB" id="A0A7W5EVT4"/>
<feature type="transmembrane region" description="Helical" evidence="3">
    <location>
        <begin position="108"/>
        <end position="132"/>
    </location>
</feature>
<keyword evidence="3" id="KW-0812">Transmembrane</keyword>
<proteinExistence type="predicted"/>
<dbReference type="Proteomes" id="UP000518892">
    <property type="component" value="Unassembled WGS sequence"/>
</dbReference>
<evidence type="ECO:0000313" key="5">
    <source>
        <dbReference type="Proteomes" id="UP000518892"/>
    </source>
</evidence>
<feature type="coiled-coil region" evidence="1">
    <location>
        <begin position="332"/>
        <end position="359"/>
    </location>
</feature>
<reference evidence="4 5" key="1">
    <citation type="submission" date="2020-08" db="EMBL/GenBank/DDBJ databases">
        <title>Genomic Encyclopedia of Type Strains, Phase III (KMG-III): the genomes of soil and plant-associated and newly described type strains.</title>
        <authorList>
            <person name="Whitman W."/>
        </authorList>
    </citation>
    <scope>NUCLEOTIDE SEQUENCE [LARGE SCALE GENOMIC DNA]</scope>
    <source>
        <strain evidence="4 5">CECT 7744</strain>
    </source>
</reference>
<organism evidence="4 5">
    <name type="scientific">Halomonas stenophila</name>
    <dbReference type="NCBI Taxonomy" id="795312"/>
    <lineage>
        <taxon>Bacteria</taxon>
        <taxon>Pseudomonadati</taxon>
        <taxon>Pseudomonadota</taxon>
        <taxon>Gammaproteobacteria</taxon>
        <taxon>Oceanospirillales</taxon>
        <taxon>Halomonadaceae</taxon>
        <taxon>Halomonas</taxon>
    </lineage>
</organism>
<evidence type="ECO:0000313" key="4">
    <source>
        <dbReference type="EMBL" id="MBB3231952.1"/>
    </source>
</evidence>
<feature type="region of interest" description="Disordered" evidence="2">
    <location>
        <begin position="447"/>
        <end position="488"/>
    </location>
</feature>
<keyword evidence="1" id="KW-0175">Coiled coil</keyword>
<dbReference type="RefSeq" id="WP_183384419.1">
    <property type="nucleotide sequence ID" value="NZ_JACHXR010000008.1"/>
</dbReference>
<sequence length="488" mass="54130">MSAGGDKQYFQVLGKDSFDKFLLALAFILGILGNILLKIFSAPIFLPAIFSAVVIIGYAVWVYNSKAGRVEPDQVGDNAYYLGFTLTLCSLAYTLFELGYHDIESEFIAHVISGFGVALSSTIVGVATRVLMLQFRLDLTARDKEARLSINQAMRLFQTELTESVRGLNYFGAEIRQNLEEHLKQTSEAHERRLDNSLENLMSGFKESISEFVEMAQASNQQLAKQATETAQSSEKKMGAVLDRLESSINTAHDNTSDGSKAISETVAHLLKENSKSLEEMKRFTDMSHKSISESIDRFSTEISSIVNSYQESLSSASSSTEAAASSFIHSSDNLGKAVAEFENRISDLSDRVSENSRNINKSLDQRLKDESVNIDNMNNVVATLREIAKDINSHKETSYSDAESLSTLLEKSHENQLFSAQRLSDIVASLEKSVMSLNEKVQFSSDAEKKIESQLSLSERSGGKDETDKPQSGLWKNIFNRTSEEKN</sequence>